<keyword evidence="1" id="KW-0812">Transmembrane</keyword>
<dbReference type="Pfam" id="PF12822">
    <property type="entry name" value="ECF_trnsprt"/>
    <property type="match status" value="1"/>
</dbReference>
<dbReference type="EMBL" id="JACRST010000009">
    <property type="protein sequence ID" value="MBC8546757.1"/>
    <property type="molecule type" value="Genomic_DNA"/>
</dbReference>
<name>A0A926E077_9FIRM</name>
<evidence type="ECO:0000313" key="2">
    <source>
        <dbReference type="EMBL" id="MBC8546757.1"/>
    </source>
</evidence>
<dbReference type="Gene3D" id="1.10.1760.20">
    <property type="match status" value="1"/>
</dbReference>
<evidence type="ECO:0000313" key="3">
    <source>
        <dbReference type="Proteomes" id="UP000653127"/>
    </source>
</evidence>
<dbReference type="GO" id="GO:0022857">
    <property type="term" value="F:transmembrane transporter activity"/>
    <property type="evidence" value="ECO:0007669"/>
    <property type="project" value="InterPro"/>
</dbReference>
<feature type="transmembrane region" description="Helical" evidence="1">
    <location>
        <begin position="108"/>
        <end position="129"/>
    </location>
</feature>
<gene>
    <name evidence="2" type="ORF">H8711_07390</name>
</gene>
<dbReference type="InterPro" id="IPR024529">
    <property type="entry name" value="ECF_trnsprt_substrate-spec"/>
</dbReference>
<comment type="caution">
    <text evidence="2">The sequence shown here is derived from an EMBL/GenBank/DDBJ whole genome shotgun (WGS) entry which is preliminary data.</text>
</comment>
<reference evidence="2" key="1">
    <citation type="submission" date="2020-08" db="EMBL/GenBank/DDBJ databases">
        <title>Genome public.</title>
        <authorList>
            <person name="Liu C."/>
            <person name="Sun Q."/>
        </authorList>
    </citation>
    <scope>NUCLEOTIDE SEQUENCE</scope>
    <source>
        <strain evidence="2">NSJ-31</strain>
    </source>
</reference>
<keyword evidence="1" id="KW-1133">Transmembrane helix</keyword>
<keyword evidence="1" id="KW-0472">Membrane</keyword>
<proteinExistence type="predicted"/>
<dbReference type="AlphaFoldDB" id="A0A926E077"/>
<sequence length="187" mass="20029">MQNKLMKRLSLAALFLALGLLLPFLTGQIPQIGNMLLPMHLPVLLCGLICGWKYGGAVGFVLPILRFFLFGMPPIFPTGVAMAFELATYGIVIGLLYSRLPQRIGGVYLSLGAAMVAGRLVWGLVRVLLSGVTGSAFTWELFMSGAFFSAAPGIILQLMLIPAVMYSLKRMGVLGYESAAAVGTTTR</sequence>
<keyword evidence="3" id="KW-1185">Reference proteome</keyword>
<evidence type="ECO:0000256" key="1">
    <source>
        <dbReference type="SAM" id="Phobius"/>
    </source>
</evidence>
<dbReference type="RefSeq" id="WP_249282835.1">
    <property type="nucleotide sequence ID" value="NZ_JACRST010000009.1"/>
</dbReference>
<protein>
    <submittedName>
        <fullName evidence="2">ECF transporter S component</fullName>
    </submittedName>
</protein>
<accession>A0A926E077</accession>
<feature type="transmembrane region" description="Helical" evidence="1">
    <location>
        <begin position="141"/>
        <end position="161"/>
    </location>
</feature>
<dbReference type="Proteomes" id="UP000653127">
    <property type="component" value="Unassembled WGS sequence"/>
</dbReference>
<organism evidence="2 3">
    <name type="scientific">Ligaoa zhengdingensis</name>
    <dbReference type="NCBI Taxonomy" id="2763658"/>
    <lineage>
        <taxon>Bacteria</taxon>
        <taxon>Bacillati</taxon>
        <taxon>Bacillota</taxon>
        <taxon>Clostridia</taxon>
        <taxon>Eubacteriales</taxon>
        <taxon>Oscillospiraceae</taxon>
        <taxon>Ligaoa</taxon>
    </lineage>
</organism>
<feature type="transmembrane region" description="Helical" evidence="1">
    <location>
        <begin position="75"/>
        <end position="96"/>
    </location>
</feature>